<dbReference type="InterPro" id="IPR016181">
    <property type="entry name" value="Acyl_CoA_acyltransferase"/>
</dbReference>
<proteinExistence type="predicted"/>
<keyword evidence="2" id="KW-0808">Transferase</keyword>
<dbReference type="EMBL" id="QFPJ01000013">
    <property type="protein sequence ID" value="PZQ22604.1"/>
    <property type="molecule type" value="Genomic_DNA"/>
</dbReference>
<protein>
    <submittedName>
        <fullName evidence="2">GNAT family N-acetyltransferase</fullName>
    </submittedName>
</protein>
<reference evidence="2 3" key="1">
    <citation type="submission" date="2017-08" db="EMBL/GenBank/DDBJ databases">
        <title>Infants hospitalized years apart are colonized by the same room-sourced microbial strains.</title>
        <authorList>
            <person name="Brooks B."/>
            <person name="Olm M.R."/>
            <person name="Firek B.A."/>
            <person name="Baker R."/>
            <person name="Thomas B.C."/>
            <person name="Morowitz M.J."/>
            <person name="Banfield J.F."/>
        </authorList>
    </citation>
    <scope>NUCLEOTIDE SEQUENCE [LARGE SCALE GENOMIC DNA]</scope>
    <source>
        <strain evidence="2">S2_005_003_R2_47</strain>
    </source>
</reference>
<dbReference type="AlphaFoldDB" id="A0A2W5L2N8"/>
<feature type="domain" description="N-acetyltransferase" evidence="1">
    <location>
        <begin position="30"/>
        <end position="137"/>
    </location>
</feature>
<evidence type="ECO:0000313" key="2">
    <source>
        <dbReference type="EMBL" id="PZQ22604.1"/>
    </source>
</evidence>
<sequence>MTITVTPVTGDGLADVIPALARLRIAVFRDFPYLYDGDPDYEAGYLADFARTAGAVIVVARDGPTIVGAATAAPLAAQDAAWRDPLAAAGFDVARTFYFGESVLLDAWRGQGIGHAFFDHREAQARAKGAVHAAFCSVIRPADDPRRPAGYRPLDGFWRGRGYAPLPGVTARFDWQTVGGAADEPHHLQYWTRNLPHPAT</sequence>
<dbReference type="Proteomes" id="UP000248597">
    <property type="component" value="Unassembled WGS sequence"/>
</dbReference>
<gene>
    <name evidence="2" type="ORF">DI569_07690</name>
</gene>
<organism evidence="2 3">
    <name type="scientific">Sphingopyxis macrogoltabida</name>
    <name type="common">Sphingomonas macrogoltabidus</name>
    <dbReference type="NCBI Taxonomy" id="33050"/>
    <lineage>
        <taxon>Bacteria</taxon>
        <taxon>Pseudomonadati</taxon>
        <taxon>Pseudomonadota</taxon>
        <taxon>Alphaproteobacteria</taxon>
        <taxon>Sphingomonadales</taxon>
        <taxon>Sphingomonadaceae</taxon>
        <taxon>Sphingopyxis</taxon>
    </lineage>
</organism>
<dbReference type="InterPro" id="IPR000182">
    <property type="entry name" value="GNAT_dom"/>
</dbReference>
<evidence type="ECO:0000259" key="1">
    <source>
        <dbReference type="Pfam" id="PF00583"/>
    </source>
</evidence>
<dbReference type="GO" id="GO:0016747">
    <property type="term" value="F:acyltransferase activity, transferring groups other than amino-acyl groups"/>
    <property type="evidence" value="ECO:0007669"/>
    <property type="project" value="InterPro"/>
</dbReference>
<name>A0A2W5L2N8_SPHMC</name>
<accession>A0A2W5L2N8</accession>
<dbReference type="Gene3D" id="3.40.630.30">
    <property type="match status" value="1"/>
</dbReference>
<dbReference type="SUPFAM" id="SSF55729">
    <property type="entry name" value="Acyl-CoA N-acyltransferases (Nat)"/>
    <property type="match status" value="1"/>
</dbReference>
<evidence type="ECO:0000313" key="3">
    <source>
        <dbReference type="Proteomes" id="UP000248597"/>
    </source>
</evidence>
<comment type="caution">
    <text evidence="2">The sequence shown here is derived from an EMBL/GenBank/DDBJ whole genome shotgun (WGS) entry which is preliminary data.</text>
</comment>
<dbReference type="Pfam" id="PF00583">
    <property type="entry name" value="Acetyltransf_1"/>
    <property type="match status" value="1"/>
</dbReference>